<proteinExistence type="inferred from homology"/>
<feature type="region of interest" description="Disordered" evidence="8">
    <location>
        <begin position="542"/>
        <end position="617"/>
    </location>
</feature>
<evidence type="ECO:0000259" key="11">
    <source>
        <dbReference type="PROSITE" id="PS51212"/>
    </source>
</evidence>
<evidence type="ECO:0000256" key="1">
    <source>
        <dbReference type="ARBA" id="ARBA00004167"/>
    </source>
</evidence>
<evidence type="ECO:0000313" key="12">
    <source>
        <dbReference type="EMBL" id="KAH7318630.1"/>
    </source>
</evidence>
<keyword evidence="5" id="KW-0472">Membrane</keyword>
<sequence>MKLSLVLLGLADLAAVWADPTWPSQIDELEEIMFQQTSFRARRFSGSVSPCSSEASGPGRQNAAEWLRTAFHDMSTANTFFGTGGLDGSLQYELGNSENLGPGLRTTLQFMVPFFSRRSSLSDLIALGVYTSVRSCGGPIVPIRAGRIDATRAGAVGVPQPQNSVFTFQQQFERLGFSTVEMIQVTACGHTIGGVHTAQFPDILPAANADANGQRSLDSSVAVFDNRVVTEYLTSNTTNPLVVGPSVRINRHSDFKVFNSDRNVTMNALADPTAFRNACRAVLQKMVDVVPPNVALTEPIAPYMVKPVNLQLALMNGGSTLQFTGFIRVRTTEVPREMILNVVITYKNRDGGSTCGSAPCTITTTVQGVSQGFDDTFAFYPILYNIPAATGISSFIVTINHVDGTSETYDNNGNEYPMSDAVFLQPLQSCILGSTGVLRVTAAVRNDRISQGARAFISFKVPQTNSPVPLLGNATITMEQGNCAGRYTFFSANYTITGGMAYESNFDVINGDRMDAFKSVSLLGGTCRAFANPIACVPVGPSTSLTTSTRSSSISSSSGSSSSSTTSTTASTTPSSTIPSSTIPSSTTLSSTTPSSTTLSSTTPSSTTPSAPVASPYHRSRMGDYQLISCWTEGEGVRALNARSYAADNMTLEACMGYCAGYTYWGTEYSRECYCGNTLVASSDEAPMEDCSMLCAGDGSQYCGGGSRLELYSLVGTQTRTSSPTPRPTPSHRAEIGRYDLVGCWSEGVGSRALAAKHTASSDMTNDMCAEFCDEYKYFGTEYGSECYCGNSLHSSSASAPQAECRMRCSGDGSQFCGAGDRLELYMDPDLVVREPEQPAAAGDFVALGCQTEVQGRALRGPSLADDGMTNEMCAEFCAEFEYFGTEYGRECYCGDSLPETSTEAPAADCRMLCAGSRTEFCGGPDRLSTYIKQQAMMV</sequence>
<feature type="compositionally biased region" description="Low complexity" evidence="8">
    <location>
        <begin position="542"/>
        <end position="616"/>
    </location>
</feature>
<protein>
    <submittedName>
        <fullName evidence="12">Carboxy terminal WSC domain-containing protein</fullName>
    </submittedName>
</protein>
<dbReference type="AlphaFoldDB" id="A0A8K0SPG0"/>
<dbReference type="OrthoDB" id="5985073at2759"/>
<organism evidence="12 13">
    <name type="scientific">Stachybotrys elegans</name>
    <dbReference type="NCBI Taxonomy" id="80388"/>
    <lineage>
        <taxon>Eukaryota</taxon>
        <taxon>Fungi</taxon>
        <taxon>Dikarya</taxon>
        <taxon>Ascomycota</taxon>
        <taxon>Pezizomycotina</taxon>
        <taxon>Sordariomycetes</taxon>
        <taxon>Hypocreomycetidae</taxon>
        <taxon>Hypocreales</taxon>
        <taxon>Stachybotryaceae</taxon>
        <taxon>Stachybotrys</taxon>
    </lineage>
</organism>
<dbReference type="Gene3D" id="1.10.420.10">
    <property type="entry name" value="Peroxidase, domain 2"/>
    <property type="match status" value="1"/>
</dbReference>
<evidence type="ECO:0000313" key="13">
    <source>
        <dbReference type="Proteomes" id="UP000813444"/>
    </source>
</evidence>
<dbReference type="PROSITE" id="PS50873">
    <property type="entry name" value="PEROXIDASE_4"/>
    <property type="match status" value="1"/>
</dbReference>
<dbReference type="InterPro" id="IPR051836">
    <property type="entry name" value="Kremen_rcpt"/>
</dbReference>
<dbReference type="SMART" id="SM00321">
    <property type="entry name" value="WSC"/>
    <property type="match status" value="3"/>
</dbReference>
<dbReference type="Pfam" id="PF00141">
    <property type="entry name" value="peroxidase"/>
    <property type="match status" value="1"/>
</dbReference>
<name>A0A8K0SPG0_9HYPO</name>
<keyword evidence="4" id="KW-1133">Transmembrane helix</keyword>
<evidence type="ECO:0000256" key="8">
    <source>
        <dbReference type="SAM" id="MobiDB-lite"/>
    </source>
</evidence>
<keyword evidence="2" id="KW-0812">Transmembrane</keyword>
<evidence type="ECO:0000256" key="9">
    <source>
        <dbReference type="SAM" id="SignalP"/>
    </source>
</evidence>
<evidence type="ECO:0000256" key="3">
    <source>
        <dbReference type="ARBA" id="ARBA00022729"/>
    </source>
</evidence>
<dbReference type="GO" id="GO:0004601">
    <property type="term" value="F:peroxidase activity"/>
    <property type="evidence" value="ECO:0007669"/>
    <property type="project" value="InterPro"/>
</dbReference>
<reference evidence="12" key="1">
    <citation type="journal article" date="2021" name="Nat. Commun.">
        <title>Genetic determinants of endophytism in the Arabidopsis root mycobiome.</title>
        <authorList>
            <person name="Mesny F."/>
            <person name="Miyauchi S."/>
            <person name="Thiergart T."/>
            <person name="Pickel B."/>
            <person name="Atanasova L."/>
            <person name="Karlsson M."/>
            <person name="Huettel B."/>
            <person name="Barry K.W."/>
            <person name="Haridas S."/>
            <person name="Chen C."/>
            <person name="Bauer D."/>
            <person name="Andreopoulos W."/>
            <person name="Pangilinan J."/>
            <person name="LaButti K."/>
            <person name="Riley R."/>
            <person name="Lipzen A."/>
            <person name="Clum A."/>
            <person name="Drula E."/>
            <person name="Henrissat B."/>
            <person name="Kohler A."/>
            <person name="Grigoriev I.V."/>
            <person name="Martin F.M."/>
            <person name="Hacquard S."/>
        </authorList>
    </citation>
    <scope>NUCLEOTIDE SEQUENCE</scope>
    <source>
        <strain evidence="12">MPI-CAGE-CH-0235</strain>
    </source>
</reference>
<dbReference type="GO" id="GO:0020037">
    <property type="term" value="F:heme binding"/>
    <property type="evidence" value="ECO:0007669"/>
    <property type="project" value="InterPro"/>
</dbReference>
<dbReference type="EMBL" id="JAGPNK010000007">
    <property type="protein sequence ID" value="KAH7318630.1"/>
    <property type="molecule type" value="Genomic_DNA"/>
</dbReference>
<evidence type="ECO:0000256" key="4">
    <source>
        <dbReference type="ARBA" id="ARBA00022989"/>
    </source>
</evidence>
<dbReference type="PANTHER" id="PTHR24269:SF16">
    <property type="entry name" value="PROTEIN SLG1"/>
    <property type="match status" value="1"/>
</dbReference>
<dbReference type="GO" id="GO:0006979">
    <property type="term" value="P:response to oxidative stress"/>
    <property type="evidence" value="ECO:0007669"/>
    <property type="project" value="InterPro"/>
</dbReference>
<dbReference type="InterPro" id="IPR002016">
    <property type="entry name" value="Haem_peroxidase"/>
</dbReference>
<feature type="domain" description="WSC" evidence="11">
    <location>
        <begin position="738"/>
        <end position="829"/>
    </location>
</feature>
<dbReference type="InterPro" id="IPR002889">
    <property type="entry name" value="WSC_carb-bd"/>
</dbReference>
<comment type="subcellular location">
    <subcellularLocation>
        <location evidence="1">Membrane</location>
        <topology evidence="1">Single-pass membrane protein</topology>
    </subcellularLocation>
</comment>
<feature type="chain" id="PRO_5035455167" evidence="9">
    <location>
        <begin position="19"/>
        <end position="939"/>
    </location>
</feature>
<dbReference type="PROSITE" id="PS51212">
    <property type="entry name" value="WSC"/>
    <property type="match status" value="3"/>
</dbReference>
<dbReference type="Gene3D" id="1.10.520.10">
    <property type="match status" value="1"/>
</dbReference>
<dbReference type="PRINTS" id="PR00458">
    <property type="entry name" value="PEROXIDASE"/>
</dbReference>
<gene>
    <name evidence="12" type="ORF">B0I35DRAFT_374545</name>
</gene>
<comment type="similarity">
    <text evidence="7">Belongs to the peroxidase family.</text>
</comment>
<evidence type="ECO:0000256" key="5">
    <source>
        <dbReference type="ARBA" id="ARBA00023136"/>
    </source>
</evidence>
<dbReference type="SUPFAM" id="SSF48113">
    <property type="entry name" value="Heme-dependent peroxidases"/>
    <property type="match status" value="1"/>
</dbReference>
<evidence type="ECO:0000256" key="6">
    <source>
        <dbReference type="ARBA" id="ARBA00023180"/>
    </source>
</evidence>
<evidence type="ECO:0000256" key="2">
    <source>
        <dbReference type="ARBA" id="ARBA00022692"/>
    </source>
</evidence>
<feature type="domain" description="WSC" evidence="11">
    <location>
        <begin position="624"/>
        <end position="715"/>
    </location>
</feature>
<dbReference type="Proteomes" id="UP000813444">
    <property type="component" value="Unassembled WGS sequence"/>
</dbReference>
<dbReference type="FunFam" id="1.10.520.10:FF:000020">
    <property type="entry name" value="Peroxisomal ascorbate peroxidase"/>
    <property type="match status" value="1"/>
</dbReference>
<dbReference type="GO" id="GO:0005886">
    <property type="term" value="C:plasma membrane"/>
    <property type="evidence" value="ECO:0007669"/>
    <property type="project" value="TreeGrafter"/>
</dbReference>
<feature type="signal peptide" evidence="9">
    <location>
        <begin position="1"/>
        <end position="18"/>
    </location>
</feature>
<dbReference type="PANTHER" id="PTHR24269">
    <property type="entry name" value="KREMEN PROTEIN"/>
    <property type="match status" value="1"/>
</dbReference>
<accession>A0A8K0SPG0</accession>
<keyword evidence="6" id="KW-0325">Glycoprotein</keyword>
<comment type="caution">
    <text evidence="12">The sequence shown here is derived from an EMBL/GenBank/DDBJ whole genome shotgun (WGS) entry which is preliminary data.</text>
</comment>
<feature type="domain" description="Plant heme peroxidase family profile" evidence="10">
    <location>
        <begin position="120"/>
        <end position="335"/>
    </location>
</feature>
<dbReference type="Pfam" id="PF01822">
    <property type="entry name" value="WSC"/>
    <property type="match status" value="3"/>
</dbReference>
<feature type="domain" description="WSC" evidence="11">
    <location>
        <begin position="844"/>
        <end position="934"/>
    </location>
</feature>
<evidence type="ECO:0000256" key="7">
    <source>
        <dbReference type="RuleBase" id="RU004241"/>
    </source>
</evidence>
<dbReference type="InterPro" id="IPR010255">
    <property type="entry name" value="Haem_peroxidase_sf"/>
</dbReference>
<keyword evidence="3 9" id="KW-0732">Signal</keyword>
<evidence type="ECO:0000259" key="10">
    <source>
        <dbReference type="PROSITE" id="PS50873"/>
    </source>
</evidence>
<keyword evidence="13" id="KW-1185">Reference proteome</keyword>